<accession>A0A2J5HIR0</accession>
<dbReference type="AlphaFoldDB" id="A0A2J5HIR0"/>
<dbReference type="Proteomes" id="UP000235023">
    <property type="component" value="Unassembled WGS sequence"/>
</dbReference>
<reference evidence="2" key="1">
    <citation type="submission" date="2017-12" db="EMBL/GenBank/DDBJ databases">
        <authorList>
            <consortium name="DOE Joint Genome Institute"/>
            <person name="Mondo S.J."/>
            <person name="Kjaerbolling I."/>
            <person name="Vesth T.C."/>
            <person name="Frisvad J.C."/>
            <person name="Nybo J.L."/>
            <person name="Theobald S."/>
            <person name="Kuo A."/>
            <person name="Bowyer P."/>
            <person name="Matsuda Y."/>
            <person name="Lyhne E.K."/>
            <person name="Kogle M.E."/>
            <person name="Clum A."/>
            <person name="Lipzen A."/>
            <person name="Salamov A."/>
            <person name="Ngan C.Y."/>
            <person name="Daum C."/>
            <person name="Chiniquy J."/>
            <person name="Barry K."/>
            <person name="LaButti K."/>
            <person name="Haridas S."/>
            <person name="Simmons B.A."/>
            <person name="Magnuson J.K."/>
            <person name="Mortensen U.H."/>
            <person name="Larsen T.O."/>
            <person name="Grigoriev I.V."/>
            <person name="Baker S.E."/>
            <person name="Andersen M.R."/>
            <person name="Nordberg H.P."/>
            <person name="Cantor M.N."/>
            <person name="Hua S.X."/>
        </authorList>
    </citation>
    <scope>NUCLEOTIDE SEQUENCE [LARGE SCALE GENOMIC DNA]</scope>
    <source>
        <strain evidence="2">IBT 19404</strain>
    </source>
</reference>
<evidence type="ECO:0000313" key="2">
    <source>
        <dbReference type="Proteomes" id="UP000235023"/>
    </source>
</evidence>
<organism evidence="1 2">
    <name type="scientific">Aspergillus taichungensis</name>
    <dbReference type="NCBI Taxonomy" id="482145"/>
    <lineage>
        <taxon>Eukaryota</taxon>
        <taxon>Fungi</taxon>
        <taxon>Dikarya</taxon>
        <taxon>Ascomycota</taxon>
        <taxon>Pezizomycotina</taxon>
        <taxon>Eurotiomycetes</taxon>
        <taxon>Eurotiomycetidae</taxon>
        <taxon>Eurotiales</taxon>
        <taxon>Aspergillaceae</taxon>
        <taxon>Aspergillus</taxon>
        <taxon>Aspergillus subgen. Circumdati</taxon>
    </lineage>
</organism>
<sequence length="69" mass="8239">MKAMQYMLLTCFFSGSCLMMTTVSSHIRLYITKRYCYYSFLSVIMPCIQSTHDERVYSHCLIRAFCVWK</sequence>
<protein>
    <submittedName>
        <fullName evidence="1">Uncharacterized protein</fullName>
    </submittedName>
</protein>
<dbReference type="EMBL" id="KZ559608">
    <property type="protein sequence ID" value="PLN76875.1"/>
    <property type="molecule type" value="Genomic_DNA"/>
</dbReference>
<dbReference type="PROSITE" id="PS51257">
    <property type="entry name" value="PROKAR_LIPOPROTEIN"/>
    <property type="match status" value="1"/>
</dbReference>
<proteinExistence type="predicted"/>
<name>A0A2J5HIR0_9EURO</name>
<keyword evidence="2" id="KW-1185">Reference proteome</keyword>
<evidence type="ECO:0000313" key="1">
    <source>
        <dbReference type="EMBL" id="PLN76875.1"/>
    </source>
</evidence>
<gene>
    <name evidence="1" type="ORF">BDW42DRAFT_177937</name>
</gene>